<keyword evidence="2" id="KW-1185">Reference proteome</keyword>
<sequence length="367" mass="41003">MGQAVSRKSRVPDGIIFKQTASCNIPLVLLEYKRAIGEGGCDPFLQAAYSLREFLFKDELSGLLDKCGCPSFLLAGGGTRLSILGVIHTDKFIVQQLADVYIGEATTHEDTRAFHVAKVFTSLRDARATLDKYYEGILRQETSSTSPQQGPPTPRRCFFPYPTKFREYGVGTGAEAQVTEFEYTDVPDADPANVTFFVRVKSSGRKLVVKFVDRYGVEAHEHMAKVGMAPRLLYCGSLDGENDVRHGKSCVQGEVKHGLYVGPLRMAVMEYIKPEERPGDAREKTREVIDELHGRGFVFGDLREPNVLFSGGKVYLIDFDWAGKIGEARYPRGLSSRVDWPGEAESLERELIEADHDFIMLSRLFPE</sequence>
<proteinExistence type="predicted"/>
<gene>
    <name evidence="1" type="ORF">BDM02DRAFT_3104572</name>
</gene>
<reference evidence="1" key="2">
    <citation type="journal article" date="2020" name="Nat. Commun.">
        <title>Large-scale genome sequencing of mycorrhizal fungi provides insights into the early evolution of symbiotic traits.</title>
        <authorList>
            <person name="Miyauchi S."/>
            <person name="Kiss E."/>
            <person name="Kuo A."/>
            <person name="Drula E."/>
            <person name="Kohler A."/>
            <person name="Sanchez-Garcia M."/>
            <person name="Morin E."/>
            <person name="Andreopoulos B."/>
            <person name="Barry K.W."/>
            <person name="Bonito G."/>
            <person name="Buee M."/>
            <person name="Carver A."/>
            <person name="Chen C."/>
            <person name="Cichocki N."/>
            <person name="Clum A."/>
            <person name="Culley D."/>
            <person name="Crous P.W."/>
            <person name="Fauchery L."/>
            <person name="Girlanda M."/>
            <person name="Hayes R.D."/>
            <person name="Keri Z."/>
            <person name="LaButti K."/>
            <person name="Lipzen A."/>
            <person name="Lombard V."/>
            <person name="Magnuson J."/>
            <person name="Maillard F."/>
            <person name="Murat C."/>
            <person name="Nolan M."/>
            <person name="Ohm R.A."/>
            <person name="Pangilinan J."/>
            <person name="Pereira M.F."/>
            <person name="Perotto S."/>
            <person name="Peter M."/>
            <person name="Pfister S."/>
            <person name="Riley R."/>
            <person name="Sitrit Y."/>
            <person name="Stielow J.B."/>
            <person name="Szollosi G."/>
            <person name="Zifcakova L."/>
            <person name="Stursova M."/>
            <person name="Spatafora J.W."/>
            <person name="Tedersoo L."/>
            <person name="Vaario L.M."/>
            <person name="Yamada A."/>
            <person name="Yan M."/>
            <person name="Wang P."/>
            <person name="Xu J."/>
            <person name="Bruns T."/>
            <person name="Baldrian P."/>
            <person name="Vilgalys R."/>
            <person name="Dunand C."/>
            <person name="Henrissat B."/>
            <person name="Grigoriev I.V."/>
            <person name="Hibbett D."/>
            <person name="Nagy L.G."/>
            <person name="Martin F.M."/>
        </authorList>
    </citation>
    <scope>NUCLEOTIDE SEQUENCE</scope>
    <source>
        <strain evidence="1">P2</strain>
    </source>
</reference>
<protein>
    <submittedName>
        <fullName evidence="1">Uncharacterized protein</fullName>
    </submittedName>
</protein>
<dbReference type="Proteomes" id="UP000886501">
    <property type="component" value="Unassembled WGS sequence"/>
</dbReference>
<dbReference type="EMBL" id="MU118239">
    <property type="protein sequence ID" value="KAF9643344.1"/>
    <property type="molecule type" value="Genomic_DNA"/>
</dbReference>
<accession>A0ACB6Z0V6</accession>
<evidence type="ECO:0000313" key="1">
    <source>
        <dbReference type="EMBL" id="KAF9643344.1"/>
    </source>
</evidence>
<reference evidence="1" key="1">
    <citation type="submission" date="2019-10" db="EMBL/GenBank/DDBJ databases">
        <authorList>
            <consortium name="DOE Joint Genome Institute"/>
            <person name="Kuo A."/>
            <person name="Miyauchi S."/>
            <person name="Kiss E."/>
            <person name="Drula E."/>
            <person name="Kohler A."/>
            <person name="Sanchez-Garcia M."/>
            <person name="Andreopoulos B."/>
            <person name="Barry K.W."/>
            <person name="Bonito G."/>
            <person name="Buee M."/>
            <person name="Carver A."/>
            <person name="Chen C."/>
            <person name="Cichocki N."/>
            <person name="Clum A."/>
            <person name="Culley D."/>
            <person name="Crous P.W."/>
            <person name="Fauchery L."/>
            <person name="Girlanda M."/>
            <person name="Hayes R."/>
            <person name="Keri Z."/>
            <person name="Labutti K."/>
            <person name="Lipzen A."/>
            <person name="Lombard V."/>
            <person name="Magnuson J."/>
            <person name="Maillard F."/>
            <person name="Morin E."/>
            <person name="Murat C."/>
            <person name="Nolan M."/>
            <person name="Ohm R."/>
            <person name="Pangilinan J."/>
            <person name="Pereira M."/>
            <person name="Perotto S."/>
            <person name="Peter M."/>
            <person name="Riley R."/>
            <person name="Sitrit Y."/>
            <person name="Stielow B."/>
            <person name="Szollosi G."/>
            <person name="Zifcakova L."/>
            <person name="Stursova M."/>
            <person name="Spatafora J.W."/>
            <person name="Tedersoo L."/>
            <person name="Vaario L.-M."/>
            <person name="Yamada A."/>
            <person name="Yan M."/>
            <person name="Wang P."/>
            <person name="Xu J."/>
            <person name="Bruns T."/>
            <person name="Baldrian P."/>
            <person name="Vilgalys R."/>
            <person name="Henrissat B."/>
            <person name="Grigoriev I.V."/>
            <person name="Hibbett D."/>
            <person name="Nagy L.G."/>
            <person name="Martin F.M."/>
        </authorList>
    </citation>
    <scope>NUCLEOTIDE SEQUENCE</scope>
    <source>
        <strain evidence="1">P2</strain>
    </source>
</reference>
<evidence type="ECO:0000313" key="2">
    <source>
        <dbReference type="Proteomes" id="UP000886501"/>
    </source>
</evidence>
<comment type="caution">
    <text evidence="1">The sequence shown here is derived from an EMBL/GenBank/DDBJ whole genome shotgun (WGS) entry which is preliminary data.</text>
</comment>
<name>A0ACB6Z0V6_THEGA</name>
<organism evidence="1 2">
    <name type="scientific">Thelephora ganbajun</name>
    <name type="common">Ganba fungus</name>
    <dbReference type="NCBI Taxonomy" id="370292"/>
    <lineage>
        <taxon>Eukaryota</taxon>
        <taxon>Fungi</taxon>
        <taxon>Dikarya</taxon>
        <taxon>Basidiomycota</taxon>
        <taxon>Agaricomycotina</taxon>
        <taxon>Agaricomycetes</taxon>
        <taxon>Thelephorales</taxon>
        <taxon>Thelephoraceae</taxon>
        <taxon>Thelephora</taxon>
    </lineage>
</organism>